<gene>
    <name evidence="8" type="ORF">PCOAH_00020420</name>
</gene>
<dbReference type="RefSeq" id="XP_019914689.1">
    <property type="nucleotide sequence ID" value="XM_020058851.1"/>
</dbReference>
<dbReference type="Gene3D" id="3.30.200.20">
    <property type="entry name" value="Phosphorylase Kinase, domain 1"/>
    <property type="match status" value="1"/>
</dbReference>
<dbReference type="GO" id="GO:0005634">
    <property type="term" value="C:nucleus"/>
    <property type="evidence" value="ECO:0007669"/>
    <property type="project" value="TreeGrafter"/>
</dbReference>
<dbReference type="Pfam" id="PF00069">
    <property type="entry name" value="Pkinase"/>
    <property type="match status" value="1"/>
</dbReference>
<dbReference type="PROSITE" id="PS50011">
    <property type="entry name" value="PROTEIN_KINASE_DOM"/>
    <property type="match status" value="1"/>
</dbReference>
<evidence type="ECO:0000256" key="4">
    <source>
        <dbReference type="ARBA" id="ARBA00022777"/>
    </source>
</evidence>
<dbReference type="SMART" id="SM00220">
    <property type="entry name" value="S_TKc"/>
    <property type="match status" value="1"/>
</dbReference>
<sequence length="854" mass="98271">MHLKTKIPNFLTPDPDRKTQNCINIKNELIQNMHKIYQQQGEEASSRKGAIQPYHLFDPGDYVDFPPFNRTPDVQNICVELKLKLDVRHADGESDPDSSIFLDINPGGVMSRNQRTFVYQYRSTHPVLDKGLDQLTREQRMKYFTALSHQLAGRSITFQGTTYKLLNVLQTAIYGGVYLAQVVDSTDESSVNKKKAIKILSKHLIELAKDKVQEDPLSEYHYRKCMSGHSNILSCDIIFDDDYYVYMIMPFAVHGDLFEVMKTRSKPFTEQEAKYLFYQILLSIKFLHCRKLALRDISLENILLFENEQNGLIYPVLNDPGQATHFRVNKKNEVTLLEYTKIFGKIFRPPEVYEKCKYDPTRVDMFCVGYILYFCLTKHELFRCTLEKDMHWNMLKSRHYHELLREKKGLHLSEPALDLIFRCLEPNFKMRLEIGEALRHPWFKGNFFPVHRQSLFLPQGDDTMDEGSAPSGGPPSPMYKLSKEIELCAKRKNVAIDHNTSIRFSIYEHVIAPPQGYFSGGNNPSTCLNSTHRREYPPECEPNAEDDHIRGKRAEDTPRWPPPSMATPTRTDLNSIFKGIPHYVGSHPYGSGYHKGTFPTSPTDYLRHNMARGAHFPSVQGIYAKQSAPVRKSPPLVEKAGWIKKYEDSVSTHTCHTNWTEEDKQSSFHNSPQNCSQIREKSKSNFLMRHKKGAYRMIGMKRKKQKLSSDATAEEVDRGDNLFVESSISSLHVMVRQSLQTGAQDDTLKTVQKSPHILTTAEATKGRGLLSIFSERQLPNGGELPKNGTFTKKIDYPIGPFEGRSFIHVEEGHSGWGIMSRKKHPSRVEQKYKWQRNEQIGESERRNDYSTEGH</sequence>
<evidence type="ECO:0000256" key="1">
    <source>
        <dbReference type="ARBA" id="ARBA00022527"/>
    </source>
</evidence>
<evidence type="ECO:0000313" key="9">
    <source>
        <dbReference type="Proteomes" id="UP000092716"/>
    </source>
</evidence>
<feature type="region of interest" description="Disordered" evidence="6">
    <location>
        <begin position="817"/>
        <end position="854"/>
    </location>
</feature>
<dbReference type="Proteomes" id="UP000092716">
    <property type="component" value="Chromosome 8"/>
</dbReference>
<keyword evidence="5" id="KW-0067">ATP-binding</keyword>
<evidence type="ECO:0000256" key="5">
    <source>
        <dbReference type="ARBA" id="ARBA00022840"/>
    </source>
</evidence>
<dbReference type="GO" id="GO:0005524">
    <property type="term" value="F:ATP binding"/>
    <property type="evidence" value="ECO:0007669"/>
    <property type="project" value="UniProtKB-KW"/>
</dbReference>
<feature type="domain" description="Protein kinase" evidence="7">
    <location>
        <begin position="163"/>
        <end position="443"/>
    </location>
</feature>
<dbReference type="EMBL" id="CP016246">
    <property type="protein sequence ID" value="ANQ07994.1"/>
    <property type="molecule type" value="Genomic_DNA"/>
</dbReference>
<evidence type="ECO:0000313" key="8">
    <source>
        <dbReference type="EMBL" id="ANQ07994.1"/>
    </source>
</evidence>
<keyword evidence="4 8" id="KW-0418">Kinase</keyword>
<dbReference type="Gene3D" id="1.10.510.10">
    <property type="entry name" value="Transferase(Phosphotransferase) domain 1"/>
    <property type="match status" value="1"/>
</dbReference>
<accession>A0A1B1DYZ4</accession>
<feature type="compositionally biased region" description="Basic and acidic residues" evidence="6">
    <location>
        <begin position="842"/>
        <end position="854"/>
    </location>
</feature>
<evidence type="ECO:0000256" key="2">
    <source>
        <dbReference type="ARBA" id="ARBA00022679"/>
    </source>
</evidence>
<dbReference type="GO" id="GO:0004674">
    <property type="term" value="F:protein serine/threonine kinase activity"/>
    <property type="evidence" value="ECO:0007669"/>
    <property type="project" value="UniProtKB-KW"/>
</dbReference>
<dbReference type="OrthoDB" id="10252171at2759"/>
<name>A0A1B1DYZ4_9APIC</name>
<feature type="compositionally biased region" description="Basic and acidic residues" evidence="6">
    <location>
        <begin position="545"/>
        <end position="558"/>
    </location>
</feature>
<dbReference type="InterPro" id="IPR000719">
    <property type="entry name" value="Prot_kinase_dom"/>
</dbReference>
<evidence type="ECO:0000256" key="6">
    <source>
        <dbReference type="SAM" id="MobiDB-lite"/>
    </source>
</evidence>
<feature type="region of interest" description="Disordered" evidence="6">
    <location>
        <begin position="531"/>
        <end position="571"/>
    </location>
</feature>
<reference evidence="9" key="1">
    <citation type="submission" date="2016-06" db="EMBL/GenBank/DDBJ databases">
        <title>First high quality genome sequence of Plasmodium coatneyi using continuous long reads from single molecule, real-time sequencing.</title>
        <authorList>
            <person name="Chien J.-T."/>
            <person name="Pakala S.B."/>
            <person name="Geraldo J.A."/>
            <person name="Lapp S.A."/>
            <person name="Barnwell J.W."/>
            <person name="Kissinger J.C."/>
            <person name="Galinski M.R."/>
            <person name="Humphrey J.C."/>
        </authorList>
    </citation>
    <scope>NUCLEOTIDE SEQUENCE [LARGE SCALE GENOMIC DNA]</scope>
    <source>
        <strain evidence="9">Hackeri</strain>
    </source>
</reference>
<evidence type="ECO:0000256" key="3">
    <source>
        <dbReference type="ARBA" id="ARBA00022741"/>
    </source>
</evidence>
<dbReference type="SUPFAM" id="SSF56112">
    <property type="entry name" value="Protein kinase-like (PK-like)"/>
    <property type="match status" value="1"/>
</dbReference>
<dbReference type="GeneID" id="30908768"/>
<keyword evidence="3" id="KW-0547">Nucleotide-binding</keyword>
<dbReference type="AlphaFoldDB" id="A0A1B1DYZ4"/>
<keyword evidence="1" id="KW-0723">Serine/threonine-protein kinase</keyword>
<dbReference type="PANTHER" id="PTHR24345:SF91">
    <property type="entry name" value="SERINE_THREONINE-PROTEIN KINASE PLK4"/>
    <property type="match status" value="1"/>
</dbReference>
<evidence type="ECO:0000259" key="7">
    <source>
        <dbReference type="PROSITE" id="PS50011"/>
    </source>
</evidence>
<dbReference type="VEuPathDB" id="PlasmoDB:PCOAH_00020420"/>
<dbReference type="KEGG" id="pcot:PCOAH_00020420"/>
<keyword evidence="9" id="KW-1185">Reference proteome</keyword>
<feature type="compositionally biased region" description="Basic and acidic residues" evidence="6">
    <location>
        <begin position="826"/>
        <end position="836"/>
    </location>
</feature>
<dbReference type="InterPro" id="IPR011009">
    <property type="entry name" value="Kinase-like_dom_sf"/>
</dbReference>
<protein>
    <submittedName>
        <fullName evidence="8">Protein kinase</fullName>
    </submittedName>
</protein>
<proteinExistence type="predicted"/>
<dbReference type="PANTHER" id="PTHR24345">
    <property type="entry name" value="SERINE/THREONINE-PROTEIN KINASE PLK"/>
    <property type="match status" value="1"/>
</dbReference>
<keyword evidence="2" id="KW-0808">Transferase</keyword>
<organism evidence="8 9">
    <name type="scientific">Plasmodium coatneyi</name>
    <dbReference type="NCBI Taxonomy" id="208452"/>
    <lineage>
        <taxon>Eukaryota</taxon>
        <taxon>Sar</taxon>
        <taxon>Alveolata</taxon>
        <taxon>Apicomplexa</taxon>
        <taxon>Aconoidasida</taxon>
        <taxon>Haemosporida</taxon>
        <taxon>Plasmodiidae</taxon>
        <taxon>Plasmodium</taxon>
    </lineage>
</organism>